<reference evidence="4 5" key="1">
    <citation type="submission" date="2018-04" db="EMBL/GenBank/DDBJ databases">
        <title>Denitrifier Microvirgula.</title>
        <authorList>
            <person name="Anderson E."/>
            <person name="Jang J."/>
            <person name="Ishii S."/>
        </authorList>
    </citation>
    <scope>NUCLEOTIDE SEQUENCE [LARGE SCALE GENOMIC DNA]</scope>
    <source>
        <strain evidence="4 5">BE2.4</strain>
    </source>
</reference>
<keyword evidence="1 2" id="KW-0694">RNA-binding</keyword>
<accession>A0A2S0P7V1</accession>
<proteinExistence type="predicted"/>
<evidence type="ECO:0000313" key="4">
    <source>
        <dbReference type="EMBL" id="AVY93411.1"/>
    </source>
</evidence>
<dbReference type="EMBL" id="CP028519">
    <property type="protein sequence ID" value="AVY93411.1"/>
    <property type="molecule type" value="Genomic_DNA"/>
</dbReference>
<dbReference type="SUPFAM" id="SSF75471">
    <property type="entry name" value="YhbY-like"/>
    <property type="match status" value="1"/>
</dbReference>
<feature type="domain" description="CRM" evidence="3">
    <location>
        <begin position="3"/>
        <end position="99"/>
    </location>
</feature>
<gene>
    <name evidence="4" type="primary">yhbY</name>
    <name evidence="4" type="ORF">DAI18_04640</name>
</gene>
<dbReference type="GO" id="GO:0003723">
    <property type="term" value="F:RNA binding"/>
    <property type="evidence" value="ECO:0007669"/>
    <property type="project" value="UniProtKB-UniRule"/>
</dbReference>
<dbReference type="AlphaFoldDB" id="A0A2S0P7V1"/>
<keyword evidence="5" id="KW-1185">Reference proteome</keyword>
<dbReference type="PANTHER" id="PTHR40065">
    <property type="entry name" value="RNA-BINDING PROTEIN YHBY"/>
    <property type="match status" value="1"/>
</dbReference>
<evidence type="ECO:0000256" key="2">
    <source>
        <dbReference type="PROSITE-ProRule" id="PRU00626"/>
    </source>
</evidence>
<dbReference type="InterPro" id="IPR017924">
    <property type="entry name" value="RNA-binding_YhbY"/>
</dbReference>
<dbReference type="InterPro" id="IPR001890">
    <property type="entry name" value="RNA-binding_CRM"/>
</dbReference>
<dbReference type="OrthoDB" id="9797519at2"/>
<dbReference type="Pfam" id="PF01985">
    <property type="entry name" value="CRS1_YhbY"/>
    <property type="match status" value="1"/>
</dbReference>
<dbReference type="Proteomes" id="UP000244173">
    <property type="component" value="Chromosome"/>
</dbReference>
<evidence type="ECO:0000259" key="3">
    <source>
        <dbReference type="PROSITE" id="PS51295"/>
    </source>
</evidence>
<dbReference type="SMART" id="SM01103">
    <property type="entry name" value="CRS1_YhbY"/>
    <property type="match status" value="1"/>
</dbReference>
<dbReference type="Gene3D" id="3.30.110.60">
    <property type="entry name" value="YhbY-like"/>
    <property type="match status" value="1"/>
</dbReference>
<name>A0A2S0P7V1_9NEIS</name>
<dbReference type="NCBIfam" id="TIGR00253">
    <property type="entry name" value="RNA_bind_YhbY"/>
    <property type="match status" value="1"/>
</dbReference>
<evidence type="ECO:0000313" key="5">
    <source>
        <dbReference type="Proteomes" id="UP000244173"/>
    </source>
</evidence>
<dbReference type="PROSITE" id="PS51295">
    <property type="entry name" value="CRM"/>
    <property type="match status" value="1"/>
</dbReference>
<organism evidence="4 5">
    <name type="scientific">Microvirgula aerodenitrificans</name>
    <dbReference type="NCBI Taxonomy" id="57480"/>
    <lineage>
        <taxon>Bacteria</taxon>
        <taxon>Pseudomonadati</taxon>
        <taxon>Pseudomonadota</taxon>
        <taxon>Betaproteobacteria</taxon>
        <taxon>Neisseriales</taxon>
        <taxon>Aquaspirillaceae</taxon>
        <taxon>Microvirgula</taxon>
    </lineage>
</organism>
<sequence length="106" mass="11864">MKIELTPEQRQHLKGLAHNLNPVVMIGNNGLTDAVVREIAINLDAHELIKIRVLGDEREARLAIYEQICDDLDAAPVQVIGKLLVVYRPSDKQRIVLPAAKKPRGR</sequence>
<evidence type="ECO:0000256" key="1">
    <source>
        <dbReference type="ARBA" id="ARBA00022884"/>
    </source>
</evidence>
<protein>
    <submittedName>
        <fullName evidence="4">Ribosome assembly RNA-binding protein YhbY</fullName>
    </submittedName>
</protein>
<dbReference type="RefSeq" id="WP_028498136.1">
    <property type="nucleotide sequence ID" value="NZ_CALFSO010000044.1"/>
</dbReference>
<dbReference type="STRING" id="1122240.GCA_000620105_00669"/>
<dbReference type="InterPro" id="IPR051925">
    <property type="entry name" value="RNA-binding_domain"/>
</dbReference>
<dbReference type="KEGG" id="maer:DAI18_04640"/>
<dbReference type="InterPro" id="IPR035920">
    <property type="entry name" value="YhbY-like_sf"/>
</dbReference>
<dbReference type="PANTHER" id="PTHR40065:SF3">
    <property type="entry name" value="RNA-BINDING PROTEIN YHBY"/>
    <property type="match status" value="1"/>
</dbReference>